<keyword evidence="3" id="KW-1185">Reference proteome</keyword>
<organism evidence="2 3">
    <name type="scientific">Lasius platythorax</name>
    <dbReference type="NCBI Taxonomy" id="488582"/>
    <lineage>
        <taxon>Eukaryota</taxon>
        <taxon>Metazoa</taxon>
        <taxon>Ecdysozoa</taxon>
        <taxon>Arthropoda</taxon>
        <taxon>Hexapoda</taxon>
        <taxon>Insecta</taxon>
        <taxon>Pterygota</taxon>
        <taxon>Neoptera</taxon>
        <taxon>Endopterygota</taxon>
        <taxon>Hymenoptera</taxon>
        <taxon>Apocrita</taxon>
        <taxon>Aculeata</taxon>
        <taxon>Formicoidea</taxon>
        <taxon>Formicidae</taxon>
        <taxon>Formicinae</taxon>
        <taxon>Lasius</taxon>
        <taxon>Lasius</taxon>
    </lineage>
</organism>
<dbReference type="Proteomes" id="UP001497644">
    <property type="component" value="Chromosome 2"/>
</dbReference>
<sequence>MIAMPYRRRNISSSTTKFSRGSPYTAASSLSSSVVGQEDFARRRYWRDGPEVIEGDAFTSRRVIECNELLFAEQCR</sequence>
<evidence type="ECO:0000256" key="1">
    <source>
        <dbReference type="SAM" id="MobiDB-lite"/>
    </source>
</evidence>
<dbReference type="AlphaFoldDB" id="A0AAV2NJX1"/>
<dbReference type="EMBL" id="OZ034825">
    <property type="protein sequence ID" value="CAL1680119.1"/>
    <property type="molecule type" value="Genomic_DNA"/>
</dbReference>
<feature type="region of interest" description="Disordered" evidence="1">
    <location>
        <begin position="1"/>
        <end position="36"/>
    </location>
</feature>
<accession>A0AAV2NJX1</accession>
<evidence type="ECO:0000313" key="3">
    <source>
        <dbReference type="Proteomes" id="UP001497644"/>
    </source>
</evidence>
<gene>
    <name evidence="2" type="ORF">LPLAT_LOCUS6200</name>
</gene>
<reference evidence="2" key="1">
    <citation type="submission" date="2024-04" db="EMBL/GenBank/DDBJ databases">
        <authorList>
            <consortium name="Molecular Ecology Group"/>
        </authorList>
    </citation>
    <scope>NUCLEOTIDE SEQUENCE</scope>
</reference>
<proteinExistence type="predicted"/>
<feature type="compositionally biased region" description="Basic residues" evidence="1">
    <location>
        <begin position="1"/>
        <end position="10"/>
    </location>
</feature>
<evidence type="ECO:0000313" key="2">
    <source>
        <dbReference type="EMBL" id="CAL1680119.1"/>
    </source>
</evidence>
<protein>
    <submittedName>
        <fullName evidence="2">Uncharacterized protein</fullName>
    </submittedName>
</protein>
<name>A0AAV2NJX1_9HYME</name>